<name>A0A0D2KWD4_HYPSF</name>
<dbReference type="Proteomes" id="UP000054270">
    <property type="component" value="Unassembled WGS sequence"/>
</dbReference>
<dbReference type="EMBL" id="KN817582">
    <property type="protein sequence ID" value="KJA18957.1"/>
    <property type="molecule type" value="Genomic_DNA"/>
</dbReference>
<gene>
    <name evidence="1" type="ORF">HYPSUDRAFT_44643</name>
</gene>
<evidence type="ECO:0000313" key="1">
    <source>
        <dbReference type="EMBL" id="KJA18957.1"/>
    </source>
</evidence>
<organism evidence="1 2">
    <name type="scientific">Hypholoma sublateritium (strain FD-334 SS-4)</name>
    <dbReference type="NCBI Taxonomy" id="945553"/>
    <lineage>
        <taxon>Eukaryota</taxon>
        <taxon>Fungi</taxon>
        <taxon>Dikarya</taxon>
        <taxon>Basidiomycota</taxon>
        <taxon>Agaricomycotina</taxon>
        <taxon>Agaricomycetes</taxon>
        <taxon>Agaricomycetidae</taxon>
        <taxon>Agaricales</taxon>
        <taxon>Agaricineae</taxon>
        <taxon>Strophariaceae</taxon>
        <taxon>Hypholoma</taxon>
    </lineage>
</organism>
<evidence type="ECO:0000313" key="2">
    <source>
        <dbReference type="Proteomes" id="UP000054270"/>
    </source>
</evidence>
<reference evidence="2" key="1">
    <citation type="submission" date="2014-04" db="EMBL/GenBank/DDBJ databases">
        <title>Evolutionary Origins and Diversification of the Mycorrhizal Mutualists.</title>
        <authorList>
            <consortium name="DOE Joint Genome Institute"/>
            <consortium name="Mycorrhizal Genomics Consortium"/>
            <person name="Kohler A."/>
            <person name="Kuo A."/>
            <person name="Nagy L.G."/>
            <person name="Floudas D."/>
            <person name="Copeland A."/>
            <person name="Barry K.W."/>
            <person name="Cichocki N."/>
            <person name="Veneault-Fourrey C."/>
            <person name="LaButti K."/>
            <person name="Lindquist E.A."/>
            <person name="Lipzen A."/>
            <person name="Lundell T."/>
            <person name="Morin E."/>
            <person name="Murat C."/>
            <person name="Riley R."/>
            <person name="Ohm R."/>
            <person name="Sun H."/>
            <person name="Tunlid A."/>
            <person name="Henrissat B."/>
            <person name="Grigoriev I.V."/>
            <person name="Hibbett D.S."/>
            <person name="Martin F."/>
        </authorList>
    </citation>
    <scope>NUCLEOTIDE SEQUENCE [LARGE SCALE GENOMIC DNA]</scope>
    <source>
        <strain evidence="2">FD-334 SS-4</strain>
    </source>
</reference>
<proteinExistence type="predicted"/>
<sequence>MPSKPNLPIPSTSVIQVAYAASNPIHPPNLPNSAFWGSQDTGIRICGQIVR</sequence>
<protein>
    <submittedName>
        <fullName evidence="1">Uncharacterized protein</fullName>
    </submittedName>
</protein>
<keyword evidence="2" id="KW-1185">Reference proteome</keyword>
<accession>A0A0D2KWD4</accession>
<dbReference type="AlphaFoldDB" id="A0A0D2KWD4"/>